<comment type="subunit">
    <text evidence="11">Homotetramer.</text>
</comment>
<name>A0A7W7VN83_9ACTN</name>
<dbReference type="GO" id="GO:0009423">
    <property type="term" value="P:chorismate biosynthetic process"/>
    <property type="evidence" value="ECO:0007669"/>
    <property type="project" value="UniProtKB-UniRule"/>
</dbReference>
<evidence type="ECO:0000256" key="8">
    <source>
        <dbReference type="ARBA" id="ARBA00022857"/>
    </source>
</evidence>
<reference evidence="13 14" key="1">
    <citation type="submission" date="2020-08" db="EMBL/GenBank/DDBJ databases">
        <title>Genomic Encyclopedia of Type Strains, Phase III (KMG-III): the genomes of soil and plant-associated and newly described type strains.</title>
        <authorList>
            <person name="Whitman W."/>
        </authorList>
    </citation>
    <scope>NUCLEOTIDE SEQUENCE [LARGE SCALE GENOMIC DNA]</scope>
    <source>
        <strain evidence="13 14">CECT 8840</strain>
    </source>
</reference>
<dbReference type="Gene3D" id="3.60.150.10">
    <property type="entry name" value="Chorismate synthase AroC"/>
    <property type="match status" value="1"/>
</dbReference>
<dbReference type="PROSITE" id="PS00787">
    <property type="entry name" value="CHORISMATE_SYNTHASE_1"/>
    <property type="match status" value="1"/>
</dbReference>
<comment type="similarity">
    <text evidence="2 11 12">Belongs to the chorismate synthase family.</text>
</comment>
<comment type="function">
    <text evidence="11">Catalyzes the anti-1,4-elimination of the C-3 phosphate and the C-6 proR hydrogen from 5-enolpyruvylshikimate-3-phosphate (EPSP) to yield chorismate, which is the branch point compound that serves as the starting substrate for the three terminal pathways of aromatic amino acid biosynthesis. This reaction introduces a second double bond into the aromatic ring system.</text>
</comment>
<evidence type="ECO:0000256" key="2">
    <source>
        <dbReference type="ARBA" id="ARBA00008014"/>
    </source>
</evidence>
<dbReference type="HAMAP" id="MF_00300">
    <property type="entry name" value="Chorismate_synth"/>
    <property type="match status" value="1"/>
</dbReference>
<evidence type="ECO:0000313" key="13">
    <source>
        <dbReference type="EMBL" id="MBB4916606.1"/>
    </source>
</evidence>
<dbReference type="InterPro" id="IPR035904">
    <property type="entry name" value="Chorismate_synth_AroC_sf"/>
</dbReference>
<proteinExistence type="inferred from homology"/>
<feature type="binding site" evidence="11">
    <location>
        <position position="300"/>
    </location>
    <ligand>
        <name>FMN</name>
        <dbReference type="ChEBI" id="CHEBI:58210"/>
    </ligand>
</feature>
<protein>
    <recommendedName>
        <fullName evidence="3 11">Chorismate synthase</fullName>
        <shortName evidence="11">CS</shortName>
        <ecNumber evidence="3 11">4.2.3.5</ecNumber>
    </recommendedName>
    <alternativeName>
        <fullName evidence="11">5-enolpyruvylshikimate-3-phosphate phospholyase</fullName>
    </alternativeName>
</protein>
<dbReference type="FunFam" id="3.60.150.10:FF:000002">
    <property type="entry name" value="Chorismate synthase"/>
    <property type="match status" value="1"/>
</dbReference>
<dbReference type="Pfam" id="PF01264">
    <property type="entry name" value="Chorismate_synt"/>
    <property type="match status" value="1"/>
</dbReference>
<dbReference type="NCBIfam" id="TIGR00033">
    <property type="entry name" value="aroC"/>
    <property type="match status" value="1"/>
</dbReference>
<evidence type="ECO:0000256" key="11">
    <source>
        <dbReference type="HAMAP-Rule" id="MF_00300"/>
    </source>
</evidence>
<dbReference type="CDD" id="cd07304">
    <property type="entry name" value="Chorismate_synthase"/>
    <property type="match status" value="1"/>
</dbReference>
<evidence type="ECO:0000256" key="6">
    <source>
        <dbReference type="ARBA" id="ARBA00022643"/>
    </source>
</evidence>
<comment type="caution">
    <text evidence="13">The sequence shown here is derived from an EMBL/GenBank/DDBJ whole genome shotgun (WGS) entry which is preliminary data.</text>
</comment>
<evidence type="ECO:0000256" key="3">
    <source>
        <dbReference type="ARBA" id="ARBA00013036"/>
    </source>
</evidence>
<evidence type="ECO:0000256" key="4">
    <source>
        <dbReference type="ARBA" id="ARBA00022605"/>
    </source>
</evidence>
<comment type="cofactor">
    <cofactor evidence="11 12">
        <name>FMNH2</name>
        <dbReference type="ChEBI" id="CHEBI:57618"/>
    </cofactor>
    <text evidence="11 12">Reduced FMN (FMNH(2)).</text>
</comment>
<dbReference type="InterPro" id="IPR020541">
    <property type="entry name" value="Chorismate_synthase_CS"/>
</dbReference>
<dbReference type="GO" id="GO:0010181">
    <property type="term" value="F:FMN binding"/>
    <property type="evidence" value="ECO:0007669"/>
    <property type="project" value="TreeGrafter"/>
</dbReference>
<dbReference type="EMBL" id="JACHJP010000003">
    <property type="protein sequence ID" value="MBB4916606.1"/>
    <property type="molecule type" value="Genomic_DNA"/>
</dbReference>
<dbReference type="EC" id="4.2.3.5" evidence="3 11"/>
<feature type="binding site" evidence="11">
    <location>
        <begin position="256"/>
        <end position="257"/>
    </location>
    <ligand>
        <name>FMN</name>
        <dbReference type="ChEBI" id="CHEBI:58210"/>
    </ligand>
</feature>
<keyword evidence="5 11" id="KW-0285">Flavoprotein</keyword>
<evidence type="ECO:0000256" key="1">
    <source>
        <dbReference type="ARBA" id="ARBA00005044"/>
    </source>
</evidence>
<dbReference type="PROSITE" id="PS00789">
    <property type="entry name" value="CHORISMATE_SYNTHASE_3"/>
    <property type="match status" value="1"/>
</dbReference>
<accession>A0A7W7VN83</accession>
<evidence type="ECO:0000256" key="7">
    <source>
        <dbReference type="ARBA" id="ARBA00022827"/>
    </source>
</evidence>
<feature type="binding site" evidence="11">
    <location>
        <begin position="135"/>
        <end position="137"/>
    </location>
    <ligand>
        <name>FMN</name>
        <dbReference type="ChEBI" id="CHEBI:58210"/>
    </ligand>
</feature>
<dbReference type="PANTHER" id="PTHR21085">
    <property type="entry name" value="CHORISMATE SYNTHASE"/>
    <property type="match status" value="1"/>
</dbReference>
<keyword evidence="7 11" id="KW-0274">FAD</keyword>
<feature type="binding site" evidence="11">
    <location>
        <position position="341"/>
    </location>
    <ligand>
        <name>FMN</name>
        <dbReference type="ChEBI" id="CHEBI:58210"/>
    </ligand>
</feature>
<keyword evidence="4 11" id="KW-0028">Amino-acid biosynthesis</keyword>
<comment type="pathway">
    <text evidence="1 11 12">Metabolic intermediate biosynthesis; chorismate biosynthesis; chorismate from D-erythrose 4-phosphate and phosphoenolpyruvate: step 7/7.</text>
</comment>
<gene>
    <name evidence="11" type="primary">aroC</name>
    <name evidence="13" type="ORF">FHS44_003694</name>
</gene>
<keyword evidence="6 11" id="KW-0288">FMN</keyword>
<evidence type="ECO:0000256" key="12">
    <source>
        <dbReference type="RuleBase" id="RU000605"/>
    </source>
</evidence>
<keyword evidence="8 11" id="KW-0521">NADP</keyword>
<keyword evidence="10 11" id="KW-0456">Lyase</keyword>
<dbReference type="PANTHER" id="PTHR21085:SF0">
    <property type="entry name" value="CHORISMATE SYNTHASE"/>
    <property type="match status" value="1"/>
</dbReference>
<dbReference type="GO" id="GO:0009073">
    <property type="term" value="P:aromatic amino acid family biosynthetic process"/>
    <property type="evidence" value="ECO:0007669"/>
    <property type="project" value="UniProtKB-KW"/>
</dbReference>
<comment type="catalytic activity">
    <reaction evidence="11 12">
        <text>5-O-(1-carboxyvinyl)-3-phosphoshikimate = chorismate + phosphate</text>
        <dbReference type="Rhea" id="RHEA:21020"/>
        <dbReference type="ChEBI" id="CHEBI:29748"/>
        <dbReference type="ChEBI" id="CHEBI:43474"/>
        <dbReference type="ChEBI" id="CHEBI:57701"/>
        <dbReference type="EC" id="4.2.3.5"/>
    </reaction>
</comment>
<dbReference type="AlphaFoldDB" id="A0A7W7VN83"/>
<dbReference type="UniPathway" id="UPA00053">
    <property type="reaction ID" value="UER00090"/>
</dbReference>
<dbReference type="PIRSF" id="PIRSF001456">
    <property type="entry name" value="Chorismate_synth"/>
    <property type="match status" value="1"/>
</dbReference>
<organism evidence="13 14">
    <name type="scientific">Streptosporangium saharense</name>
    <dbReference type="NCBI Taxonomy" id="1706840"/>
    <lineage>
        <taxon>Bacteria</taxon>
        <taxon>Bacillati</taxon>
        <taxon>Actinomycetota</taxon>
        <taxon>Actinomycetes</taxon>
        <taxon>Streptosporangiales</taxon>
        <taxon>Streptosporangiaceae</taxon>
        <taxon>Streptosporangium</taxon>
    </lineage>
</organism>
<keyword evidence="14" id="KW-1185">Reference proteome</keyword>
<dbReference type="SUPFAM" id="SSF103263">
    <property type="entry name" value="Chorismate synthase, AroC"/>
    <property type="match status" value="1"/>
</dbReference>
<evidence type="ECO:0000256" key="5">
    <source>
        <dbReference type="ARBA" id="ARBA00022630"/>
    </source>
</evidence>
<dbReference type="GO" id="GO:0008652">
    <property type="term" value="P:amino acid biosynthetic process"/>
    <property type="evidence" value="ECO:0007669"/>
    <property type="project" value="UniProtKB-KW"/>
</dbReference>
<dbReference type="Proteomes" id="UP000552644">
    <property type="component" value="Unassembled WGS sequence"/>
</dbReference>
<feature type="binding site" evidence="11">
    <location>
        <position position="40"/>
    </location>
    <ligand>
        <name>NADP(+)</name>
        <dbReference type="ChEBI" id="CHEBI:58349"/>
    </ligand>
</feature>
<dbReference type="RefSeq" id="WP_221460933.1">
    <property type="nucleotide sequence ID" value="NZ_JACHJP010000003.1"/>
</dbReference>
<dbReference type="GO" id="GO:0004107">
    <property type="term" value="F:chorismate synthase activity"/>
    <property type="evidence" value="ECO:0007669"/>
    <property type="project" value="UniProtKB-UniRule"/>
</dbReference>
<dbReference type="InterPro" id="IPR000453">
    <property type="entry name" value="Chorismate_synth"/>
</dbReference>
<feature type="binding site" evidence="11">
    <location>
        <position position="46"/>
    </location>
    <ligand>
        <name>NADP(+)</name>
        <dbReference type="ChEBI" id="CHEBI:58349"/>
    </ligand>
</feature>
<keyword evidence="9 11" id="KW-0057">Aromatic amino acid biosynthesis</keyword>
<dbReference type="GO" id="GO:0005829">
    <property type="term" value="C:cytosol"/>
    <property type="evidence" value="ECO:0007669"/>
    <property type="project" value="TreeGrafter"/>
</dbReference>
<sequence>MLRWLTAGESHGPELVAILEGLPAGVEVTTADIDGALARRRLGYGRGARMKFEQDVVNIVGGVRHGRTLGSPVAIRVGNTEWPKWETVMAADPVDPELLEGQARNAPRSRPRPGHADLAGMQKYGFDDARPVLDRASARETAARVALGQVARSFLKQALGVDIVSHVVSIGEARATSGVLPGPDDMAAVDADPVRCADPEGSAAMVAEIDKAHKDGDTLGGVVEVVAYGLPPGLGSYTHWDRRLDARLAAALMGIQAIKGVAVGDGFETARRPGSRAHDEIENTADGVRRITNRAGGVEGGMTNGEPLRVSAAMKPISTVPRALATIDVLTGEAAKAHHERSDVCAVPAAAIVAEAMVALVLADAAVEKFGGDSVEEVARNLSGYLSSMVIK</sequence>
<feature type="binding site" evidence="11">
    <location>
        <begin position="315"/>
        <end position="319"/>
    </location>
    <ligand>
        <name>FMN</name>
        <dbReference type="ChEBI" id="CHEBI:58210"/>
    </ligand>
</feature>
<evidence type="ECO:0000256" key="9">
    <source>
        <dbReference type="ARBA" id="ARBA00023141"/>
    </source>
</evidence>
<evidence type="ECO:0000256" key="10">
    <source>
        <dbReference type="ARBA" id="ARBA00023239"/>
    </source>
</evidence>
<evidence type="ECO:0000313" key="14">
    <source>
        <dbReference type="Proteomes" id="UP000552644"/>
    </source>
</evidence>
<dbReference type="NCBIfam" id="NF003793">
    <property type="entry name" value="PRK05382.1"/>
    <property type="match status" value="1"/>
</dbReference>